<comment type="caution">
    <text evidence="1">The sequence shown here is derived from an EMBL/GenBank/DDBJ whole genome shotgun (WGS) entry which is preliminary data.</text>
</comment>
<dbReference type="AlphaFoldDB" id="A0A117MMQ3"/>
<dbReference type="SUPFAM" id="SSF52309">
    <property type="entry name" value="N-(deoxy)ribosyltransferase-like"/>
    <property type="match status" value="1"/>
</dbReference>
<evidence type="ECO:0000313" key="1">
    <source>
        <dbReference type="EMBL" id="KUL25885.1"/>
    </source>
</evidence>
<dbReference type="Gene3D" id="3.40.50.450">
    <property type="match status" value="1"/>
</dbReference>
<dbReference type="Proteomes" id="UP000053244">
    <property type="component" value="Unassembled WGS sequence"/>
</dbReference>
<keyword evidence="2" id="KW-1185">Reference proteome</keyword>
<evidence type="ECO:0000313" key="2">
    <source>
        <dbReference type="Proteomes" id="UP000053244"/>
    </source>
</evidence>
<dbReference type="EMBL" id="LLZH01000310">
    <property type="protein sequence ID" value="KUL25885.1"/>
    <property type="molecule type" value="Genomic_DNA"/>
</dbReference>
<gene>
    <name evidence="1" type="ORF">ADL15_39440</name>
</gene>
<protein>
    <recommendedName>
        <fullName evidence="3">Nucleoside 2-deoxyribosyltransferase</fullName>
    </recommendedName>
</protein>
<proteinExistence type="predicted"/>
<sequence>MFDLPNVEFNLNLAARLRKNGFVVYCPNENEAINDKTRTDITPEKVYLQDREELLASNVFLCQVSEDSGTMWEAGLMACLSTDVDPSRYYGVIGLATDIRLATVPDPAKSGIENQSWAVNAFVIGGLKTSLGVVGDVDSLIARLLEIRAEREETEDARS</sequence>
<reference evidence="1 2" key="1">
    <citation type="submission" date="2015-10" db="EMBL/GenBank/DDBJ databases">
        <authorList>
            <person name="Gilbert D.G."/>
        </authorList>
    </citation>
    <scope>NUCLEOTIDE SEQUENCE [LARGE SCALE GENOMIC DNA]</scope>
    <source>
        <strain evidence="1 2">NRRL B-16712</strain>
    </source>
</reference>
<organism evidence="1 2">
    <name type="scientific">Actinoplanes awajinensis subsp. mycoplanecinus</name>
    <dbReference type="NCBI Taxonomy" id="135947"/>
    <lineage>
        <taxon>Bacteria</taxon>
        <taxon>Bacillati</taxon>
        <taxon>Actinomycetota</taxon>
        <taxon>Actinomycetes</taxon>
        <taxon>Micromonosporales</taxon>
        <taxon>Micromonosporaceae</taxon>
        <taxon>Actinoplanes</taxon>
    </lineage>
</organism>
<name>A0A117MMQ3_9ACTN</name>
<accession>A0A117MMQ3</accession>
<evidence type="ECO:0008006" key="3">
    <source>
        <dbReference type="Google" id="ProtNLM"/>
    </source>
</evidence>